<dbReference type="InterPro" id="IPR005302">
    <property type="entry name" value="MoCF_Sase_C"/>
</dbReference>
<dbReference type="STRING" id="251221.gene:10760551"/>
<dbReference type="InterPro" id="IPR011037">
    <property type="entry name" value="Pyrv_Knase-like_insert_dom_sf"/>
</dbReference>
<dbReference type="EMBL" id="BA000045">
    <property type="protein sequence ID" value="BAC90987.1"/>
    <property type="molecule type" value="Genomic_DNA"/>
</dbReference>
<reference evidence="2 3" key="1">
    <citation type="journal article" date="2003" name="DNA Res.">
        <title>Complete genome structure of Gloeobacter violaceus PCC 7421, a cyanobacterium that lacks thylakoids.</title>
        <authorList>
            <person name="Nakamura Y."/>
            <person name="Kaneko T."/>
            <person name="Sato S."/>
            <person name="Mimuro M."/>
            <person name="Miyashita H."/>
            <person name="Tsuchiya T."/>
            <person name="Sasamoto S."/>
            <person name="Watanabe A."/>
            <person name="Kawashima K."/>
            <person name="Kishida Y."/>
            <person name="Kiyokawa C."/>
            <person name="Kohara M."/>
            <person name="Matsumoto M."/>
            <person name="Matsuno A."/>
            <person name="Nakazaki N."/>
            <person name="Shimpo S."/>
            <person name="Takeuchi C."/>
            <person name="Yamada M."/>
            <person name="Tabata S."/>
        </authorList>
    </citation>
    <scope>NUCLEOTIDE SEQUENCE [LARGE SCALE GENOMIC DNA]</scope>
    <source>
        <strain evidence="3">ATCC 29082 / PCC 7421</strain>
    </source>
</reference>
<dbReference type="OrthoDB" id="5735964at2"/>
<dbReference type="Gene3D" id="2.40.33.20">
    <property type="entry name" value="PK beta-barrel domain-like"/>
    <property type="match status" value="1"/>
</dbReference>
<dbReference type="Proteomes" id="UP000000557">
    <property type="component" value="Chromosome"/>
</dbReference>
<dbReference type="AlphaFoldDB" id="Q7NCD3"/>
<evidence type="ECO:0000313" key="3">
    <source>
        <dbReference type="Proteomes" id="UP000000557"/>
    </source>
</evidence>
<dbReference type="KEGG" id="gvi:glr3046"/>
<protein>
    <submittedName>
        <fullName evidence="2">Glr3046 protein</fullName>
    </submittedName>
</protein>
<keyword evidence="3" id="KW-1185">Reference proteome</keyword>
<feature type="domain" description="MOSC" evidence="1">
    <location>
        <begin position="94"/>
        <end position="234"/>
    </location>
</feature>
<dbReference type="GO" id="GO:0016491">
    <property type="term" value="F:oxidoreductase activity"/>
    <property type="evidence" value="ECO:0000318"/>
    <property type="project" value="GO_Central"/>
</dbReference>
<name>Q7NCD3_GLOVI</name>
<proteinExistence type="predicted"/>
<evidence type="ECO:0000313" key="2">
    <source>
        <dbReference type="EMBL" id="BAC90987.1"/>
    </source>
</evidence>
<organism evidence="2 3">
    <name type="scientific">Gloeobacter violaceus (strain ATCC 29082 / PCC 7421)</name>
    <dbReference type="NCBI Taxonomy" id="251221"/>
    <lineage>
        <taxon>Bacteria</taxon>
        <taxon>Bacillati</taxon>
        <taxon>Cyanobacteriota</taxon>
        <taxon>Cyanophyceae</taxon>
        <taxon>Gloeobacterales</taxon>
        <taxon>Gloeobacteraceae</taxon>
        <taxon>Gloeobacter</taxon>
    </lineage>
</organism>
<gene>
    <name evidence="2" type="ordered locus">glr3046</name>
</gene>
<dbReference type="Pfam" id="PF03473">
    <property type="entry name" value="MOSC"/>
    <property type="match status" value="1"/>
</dbReference>
<dbReference type="SUPFAM" id="SSF50800">
    <property type="entry name" value="PK beta-barrel domain-like"/>
    <property type="match status" value="1"/>
</dbReference>
<dbReference type="PANTHER" id="PTHR30212:SF2">
    <property type="entry name" value="PROTEIN YIIM"/>
    <property type="match status" value="1"/>
</dbReference>
<dbReference type="HOGENOM" id="CLU_101336_0_0_3"/>
<sequence>MASGCHPLRAAILRTSWHFMARSLVQGRIGDRHRCPGLFLVGGRHRARRNRQMETQSTHITTEAFEAALAKLLDSPRDAGLLEMIVARLPKEKRRTCSEVYLSPDGGLAGDRWLLGKNGRAPDPRAQVSLMNARVLRLIAGEEDRMPLVGDNLIVDLDLSEVNIPIGQRLAVGEAILEVTDKPHTGCSKFNARYGKAALQFINAPERKELHLRGIYARVVQAGVVRLGDKVHKIEGIYS</sequence>
<dbReference type="GO" id="GO:0030170">
    <property type="term" value="F:pyridoxal phosphate binding"/>
    <property type="evidence" value="ECO:0007669"/>
    <property type="project" value="InterPro"/>
</dbReference>
<dbReference type="PANTHER" id="PTHR30212">
    <property type="entry name" value="PROTEIN YIIM"/>
    <property type="match status" value="1"/>
</dbReference>
<evidence type="ECO:0000259" key="1">
    <source>
        <dbReference type="PROSITE" id="PS51340"/>
    </source>
</evidence>
<accession>Q7NCD3</accession>
<dbReference type="PATRIC" id="fig|251221.4.peg.3075"/>
<reference evidence="2 3" key="2">
    <citation type="journal article" date="2003" name="DNA Res.">
        <title>Complete genome structure of Gloeobacter violaceus PCC 7421, a cyanobacterium that lacks thylakoids (supplement).</title>
        <authorList>
            <person name="Nakamura Y."/>
            <person name="Kaneko T."/>
            <person name="Sato S."/>
            <person name="Mimuro M."/>
            <person name="Miyashita H."/>
            <person name="Tsuchiya T."/>
            <person name="Sasamoto S."/>
            <person name="Watanabe A."/>
            <person name="Kawashima K."/>
            <person name="Kishida Y."/>
            <person name="Kiyokawa C."/>
            <person name="Kohara M."/>
            <person name="Matsumoto M."/>
            <person name="Matsuno A."/>
            <person name="Nakazaki N."/>
            <person name="Shimpo S."/>
            <person name="Takeuchi C."/>
            <person name="Yamada M."/>
            <person name="Tabata S."/>
        </authorList>
    </citation>
    <scope>NUCLEOTIDE SEQUENCE [LARGE SCALE GENOMIC DNA]</scope>
    <source>
        <strain evidence="3">ATCC 29082 / PCC 7421</strain>
    </source>
</reference>
<dbReference type="GO" id="GO:0030151">
    <property type="term" value="F:molybdenum ion binding"/>
    <property type="evidence" value="ECO:0007669"/>
    <property type="project" value="InterPro"/>
</dbReference>
<dbReference type="eggNOG" id="COG2258">
    <property type="taxonomic scope" value="Bacteria"/>
</dbReference>
<dbReference type="EnsemblBacteria" id="BAC90987">
    <property type="protein sequence ID" value="BAC90987"/>
    <property type="gene ID" value="BAC90987"/>
</dbReference>
<dbReference type="InParanoid" id="Q7NCD3"/>
<dbReference type="GO" id="GO:0005829">
    <property type="term" value="C:cytosol"/>
    <property type="evidence" value="ECO:0000318"/>
    <property type="project" value="GO_Central"/>
</dbReference>
<dbReference type="PROSITE" id="PS51340">
    <property type="entry name" value="MOSC"/>
    <property type="match status" value="1"/>
</dbReference>
<dbReference type="InterPro" id="IPR052353">
    <property type="entry name" value="Benzoxazolinone_Detox_Enz"/>
</dbReference>